<dbReference type="NCBIfam" id="TIGR00177">
    <property type="entry name" value="molyb_syn"/>
    <property type="match status" value="1"/>
</dbReference>
<dbReference type="Gene3D" id="3.90.105.10">
    <property type="entry name" value="Molybdopterin biosynthesis moea protein, domain 2"/>
    <property type="match status" value="1"/>
</dbReference>
<proteinExistence type="inferred from homology"/>
<organism evidence="7 9">
    <name type="scientific">Acetobacter indonesiensis</name>
    <dbReference type="NCBI Taxonomy" id="104101"/>
    <lineage>
        <taxon>Bacteria</taxon>
        <taxon>Pseudomonadati</taxon>
        <taxon>Pseudomonadota</taxon>
        <taxon>Alphaproteobacteria</taxon>
        <taxon>Acetobacterales</taxon>
        <taxon>Acetobacteraceae</taxon>
        <taxon>Acetobacter</taxon>
    </lineage>
</organism>
<evidence type="ECO:0000256" key="1">
    <source>
        <dbReference type="ARBA" id="ARBA00002901"/>
    </source>
</evidence>
<dbReference type="InterPro" id="IPR038987">
    <property type="entry name" value="MoeA-like"/>
</dbReference>
<sequence length="402" mass="42163">MFTGMVDYATALQLILACVAPEREHHDVLPLSQLSGRIAAQDILAKEPRPVADISAMDGYAFSHAAMASASAGLPVVGQSVAGDMPAPIPSGAALAILTGSRIPSGADCVMAGERMQYDEHTGLVKPLQTLAAQGANIRKAGEEFTQGTVLVQRGQVLDWRHIALMASQGMTHGHVMKPINVAIIANGAELAPDAADSRTDSNTPMLAAMVASVGAESQTYQVYSDDAEELEKALSKAWNAADVIVTTGGISVGNTDNVLDALKNIGAETVFRGVKIRPGKPLSVMQRAGKLAFCLPGNPGASAICALAFLLPYLRAAMGKSNGMTLQPGVVDFDFNPVCDTTHFVPVRCLPSQNGWQISHVSSVGASDIRVFTQATALLRVDAEKPVVSGQVCWVLPLQSR</sequence>
<dbReference type="Gene3D" id="2.170.190.11">
    <property type="entry name" value="Molybdopterin biosynthesis moea protein, domain 3"/>
    <property type="match status" value="1"/>
</dbReference>
<keyword evidence="4" id="KW-0479">Metal-binding</keyword>
<dbReference type="InterPro" id="IPR036425">
    <property type="entry name" value="MoaB/Mog-like_dom_sf"/>
</dbReference>
<dbReference type="EC" id="2.10.1.1" evidence="4"/>
<dbReference type="SUPFAM" id="SSF53218">
    <property type="entry name" value="Molybdenum cofactor biosynthesis proteins"/>
    <property type="match status" value="1"/>
</dbReference>
<keyword evidence="8" id="KW-1185">Reference proteome</keyword>
<reference evidence="7 9" key="2">
    <citation type="submission" date="2019-07" db="EMBL/GenBank/DDBJ databases">
        <title>Whole genome shotgun sequence of Acetobacter indonesiensis NBRC 16471.</title>
        <authorList>
            <person name="Hosoyama A."/>
            <person name="Uohara A."/>
            <person name="Ohji S."/>
            <person name="Ichikawa N."/>
        </authorList>
    </citation>
    <scope>NUCLEOTIDE SEQUENCE [LARGE SCALE GENOMIC DNA]</scope>
    <source>
        <strain evidence="7 9">NBRC 16471</strain>
    </source>
</reference>
<keyword evidence="4 7" id="KW-0808">Transferase</keyword>
<dbReference type="Pfam" id="PF00994">
    <property type="entry name" value="MoCF_biosynth"/>
    <property type="match status" value="1"/>
</dbReference>
<reference evidence="6 8" key="1">
    <citation type="submission" date="2012-11" db="EMBL/GenBank/DDBJ databases">
        <title>Whole genome sequence of Acetobacter indonesiensis 5H-1.</title>
        <authorList>
            <person name="Azuma Y."/>
            <person name="Higashiura N."/>
            <person name="Hirakawa H."/>
            <person name="Matsushita K."/>
        </authorList>
    </citation>
    <scope>NUCLEOTIDE SEQUENCE [LARGE SCALE GENOMIC DNA]</scope>
    <source>
        <strain evidence="6 8">5H-1</strain>
    </source>
</reference>
<comment type="pathway">
    <text evidence="4">Cofactor biosynthesis; molybdopterin biosynthesis.</text>
</comment>
<dbReference type="SUPFAM" id="SSF63882">
    <property type="entry name" value="MoeA N-terminal region -like"/>
    <property type="match status" value="1"/>
</dbReference>
<dbReference type="GO" id="GO:0061599">
    <property type="term" value="F:molybdopterin molybdotransferase activity"/>
    <property type="evidence" value="ECO:0007669"/>
    <property type="project" value="UniProtKB-UniRule"/>
</dbReference>
<dbReference type="GO" id="GO:0006777">
    <property type="term" value="P:Mo-molybdopterin cofactor biosynthetic process"/>
    <property type="evidence" value="ECO:0007669"/>
    <property type="project" value="UniProtKB-UniRule"/>
</dbReference>
<keyword evidence="4" id="KW-0501">Molybdenum cofactor biosynthesis</keyword>
<evidence type="ECO:0000256" key="4">
    <source>
        <dbReference type="RuleBase" id="RU365090"/>
    </source>
</evidence>
<keyword evidence="4" id="KW-0500">Molybdenum</keyword>
<evidence type="ECO:0000259" key="5">
    <source>
        <dbReference type="SMART" id="SM00852"/>
    </source>
</evidence>
<dbReference type="UniPathway" id="UPA00344"/>
<dbReference type="Proteomes" id="UP000321104">
    <property type="component" value="Unassembled WGS sequence"/>
</dbReference>
<dbReference type="Proteomes" id="UP000032673">
    <property type="component" value="Unassembled WGS sequence"/>
</dbReference>
<protein>
    <recommendedName>
        <fullName evidence="4">Molybdopterin molybdenumtransferase</fullName>
        <ecNumber evidence="4">2.10.1.1</ecNumber>
    </recommendedName>
</protein>
<gene>
    <name evidence="7" type="primary">moeA_2</name>
    <name evidence="6" type="ORF">Abin_021_007</name>
    <name evidence="7" type="ORF">AIN02nite_23950</name>
</gene>
<dbReference type="AlphaFoldDB" id="A0A6N3T8D4"/>
<dbReference type="PANTHER" id="PTHR10192:SF5">
    <property type="entry name" value="GEPHYRIN"/>
    <property type="match status" value="1"/>
</dbReference>
<dbReference type="InterPro" id="IPR036688">
    <property type="entry name" value="MoeA_C_domain_IV_sf"/>
</dbReference>
<evidence type="ECO:0000256" key="2">
    <source>
        <dbReference type="ARBA" id="ARBA00010763"/>
    </source>
</evidence>
<dbReference type="Gene3D" id="2.40.340.10">
    <property type="entry name" value="MoeA, C-terminal, domain IV"/>
    <property type="match status" value="1"/>
</dbReference>
<comment type="similarity">
    <text evidence="2 4">Belongs to the MoeA family.</text>
</comment>
<comment type="caution">
    <text evidence="7">The sequence shown here is derived from an EMBL/GenBank/DDBJ whole genome shotgun (WGS) entry which is preliminary data.</text>
</comment>
<evidence type="ECO:0000313" key="6">
    <source>
        <dbReference type="EMBL" id="GAN63096.1"/>
    </source>
</evidence>
<dbReference type="PANTHER" id="PTHR10192">
    <property type="entry name" value="MOLYBDOPTERIN BIOSYNTHESIS PROTEIN"/>
    <property type="match status" value="1"/>
</dbReference>
<comment type="cofactor">
    <cofactor evidence="4">
        <name>Mg(2+)</name>
        <dbReference type="ChEBI" id="CHEBI:18420"/>
    </cofactor>
</comment>
<evidence type="ECO:0000313" key="9">
    <source>
        <dbReference type="Proteomes" id="UP000321104"/>
    </source>
</evidence>
<accession>A0A6N3T8D4</accession>
<evidence type="ECO:0000256" key="3">
    <source>
        <dbReference type="ARBA" id="ARBA00047317"/>
    </source>
</evidence>
<keyword evidence="4" id="KW-0460">Magnesium</keyword>
<dbReference type="GO" id="GO:0046872">
    <property type="term" value="F:metal ion binding"/>
    <property type="evidence" value="ECO:0007669"/>
    <property type="project" value="UniProtKB-UniRule"/>
</dbReference>
<dbReference type="Gene3D" id="3.40.980.10">
    <property type="entry name" value="MoaB/Mog-like domain"/>
    <property type="match status" value="1"/>
</dbReference>
<comment type="function">
    <text evidence="1 4">Catalyzes the insertion of molybdate into adenylated molybdopterin with the concomitant release of AMP.</text>
</comment>
<evidence type="ECO:0000313" key="7">
    <source>
        <dbReference type="EMBL" id="GEN04370.1"/>
    </source>
</evidence>
<dbReference type="Pfam" id="PF03453">
    <property type="entry name" value="MoeA_N"/>
    <property type="match status" value="1"/>
</dbReference>
<dbReference type="SMART" id="SM00852">
    <property type="entry name" value="MoCF_biosynth"/>
    <property type="match status" value="1"/>
</dbReference>
<dbReference type="EMBL" id="BJXQ01000017">
    <property type="protein sequence ID" value="GEN04370.1"/>
    <property type="molecule type" value="Genomic_DNA"/>
</dbReference>
<dbReference type="CDD" id="cd00887">
    <property type="entry name" value="MoeA"/>
    <property type="match status" value="1"/>
</dbReference>
<name>A0A6N3T8D4_9PROT</name>
<dbReference type="InterPro" id="IPR005110">
    <property type="entry name" value="MoeA_linker/N"/>
</dbReference>
<comment type="catalytic activity">
    <reaction evidence="3">
        <text>adenylyl-molybdopterin + molybdate = Mo-molybdopterin + AMP + H(+)</text>
        <dbReference type="Rhea" id="RHEA:35047"/>
        <dbReference type="ChEBI" id="CHEBI:15378"/>
        <dbReference type="ChEBI" id="CHEBI:36264"/>
        <dbReference type="ChEBI" id="CHEBI:62727"/>
        <dbReference type="ChEBI" id="CHEBI:71302"/>
        <dbReference type="ChEBI" id="CHEBI:456215"/>
        <dbReference type="EC" id="2.10.1.1"/>
    </reaction>
</comment>
<dbReference type="InterPro" id="IPR036135">
    <property type="entry name" value="MoeA_linker/N_sf"/>
</dbReference>
<dbReference type="EMBL" id="BAMW01000021">
    <property type="protein sequence ID" value="GAN63096.1"/>
    <property type="molecule type" value="Genomic_DNA"/>
</dbReference>
<dbReference type="GO" id="GO:0005829">
    <property type="term" value="C:cytosol"/>
    <property type="evidence" value="ECO:0007669"/>
    <property type="project" value="TreeGrafter"/>
</dbReference>
<feature type="domain" description="MoaB/Mog" evidence="5">
    <location>
        <begin position="183"/>
        <end position="317"/>
    </location>
</feature>
<dbReference type="InterPro" id="IPR001453">
    <property type="entry name" value="MoaB/Mog_dom"/>
</dbReference>
<evidence type="ECO:0000313" key="8">
    <source>
        <dbReference type="Proteomes" id="UP000032673"/>
    </source>
</evidence>